<reference evidence="1" key="1">
    <citation type="journal article" date="2020" name="Nature">
        <title>Giant virus diversity and host interactions through global metagenomics.</title>
        <authorList>
            <person name="Schulz F."/>
            <person name="Roux S."/>
            <person name="Paez-Espino D."/>
            <person name="Jungbluth S."/>
            <person name="Walsh D.A."/>
            <person name="Denef V.J."/>
            <person name="McMahon K.D."/>
            <person name="Konstantinidis K.T."/>
            <person name="Eloe-Fadrosh E.A."/>
            <person name="Kyrpides N.C."/>
            <person name="Woyke T."/>
        </authorList>
    </citation>
    <scope>NUCLEOTIDE SEQUENCE</scope>
    <source>
        <strain evidence="1">GVMAG-S-1021933-23</strain>
    </source>
</reference>
<proteinExistence type="predicted"/>
<accession>A0A6C0AE52</accession>
<name>A0A6C0AE52_9ZZZZ</name>
<dbReference type="EMBL" id="MN740593">
    <property type="protein sequence ID" value="QHS77791.1"/>
    <property type="molecule type" value="Genomic_DNA"/>
</dbReference>
<protein>
    <submittedName>
        <fullName evidence="1">Uncharacterized protein</fullName>
    </submittedName>
</protein>
<sequence length="276" mass="33512">MEEIKISDLPEYAKNSKIYEGMEADEVVFVPKKFLIYNEKINNFKDYKKLIKSYNYFLLELSDEIIKFQKDQKNEYDVLHFLNKNKDILFFREQLENLENRKIKIEYFLDTDYFNKNKKIAFNLRYVFQQGTFKIMISDIFINEKLCIETLNKIKESEYFSIISSDHKLFVDFKNENVFFTEFTKTFFLSFDSNKKHITKIHKKLFEDIEKYKTFIKSEEIFGILDENFFMLGIMSEDDGLVIESVNVFFDIYFFEGLTEKNVKEYLENENRIIYN</sequence>
<organism evidence="1">
    <name type="scientific">viral metagenome</name>
    <dbReference type="NCBI Taxonomy" id="1070528"/>
    <lineage>
        <taxon>unclassified sequences</taxon>
        <taxon>metagenomes</taxon>
        <taxon>organismal metagenomes</taxon>
    </lineage>
</organism>
<dbReference type="AlphaFoldDB" id="A0A6C0AE52"/>
<evidence type="ECO:0000313" key="1">
    <source>
        <dbReference type="EMBL" id="QHS77791.1"/>
    </source>
</evidence>